<evidence type="ECO:0000313" key="1">
    <source>
        <dbReference type="EMBL" id="KAF1996524.1"/>
    </source>
</evidence>
<organism evidence="1 2">
    <name type="scientific">Amniculicola lignicola CBS 123094</name>
    <dbReference type="NCBI Taxonomy" id="1392246"/>
    <lineage>
        <taxon>Eukaryota</taxon>
        <taxon>Fungi</taxon>
        <taxon>Dikarya</taxon>
        <taxon>Ascomycota</taxon>
        <taxon>Pezizomycotina</taxon>
        <taxon>Dothideomycetes</taxon>
        <taxon>Pleosporomycetidae</taxon>
        <taxon>Pleosporales</taxon>
        <taxon>Amniculicolaceae</taxon>
        <taxon>Amniculicola</taxon>
    </lineage>
</organism>
<sequence length="157" mass="18103">MAVQVDIRAFDLCSLSSCKLSRHDFNPSFHASRHLYCRHLSRLHRHSSYRKRDDHTSIVDSSISCPVPFLPCYDHIAPRLSSHASPSLRFFPLLASHARWLFISPTIFISHINPTNARCLRYHSTREPHPGICHRYPHFRHPCTELAAGIMHKSRSG</sequence>
<dbReference type="EMBL" id="ML977624">
    <property type="protein sequence ID" value="KAF1996524.1"/>
    <property type="molecule type" value="Genomic_DNA"/>
</dbReference>
<dbReference type="Proteomes" id="UP000799779">
    <property type="component" value="Unassembled WGS sequence"/>
</dbReference>
<protein>
    <submittedName>
        <fullName evidence="1">Uncharacterized protein</fullName>
    </submittedName>
</protein>
<keyword evidence="2" id="KW-1185">Reference proteome</keyword>
<name>A0A6A5W6H4_9PLEO</name>
<dbReference type="AlphaFoldDB" id="A0A6A5W6H4"/>
<evidence type="ECO:0000313" key="2">
    <source>
        <dbReference type="Proteomes" id="UP000799779"/>
    </source>
</evidence>
<reference evidence="1" key="1">
    <citation type="journal article" date="2020" name="Stud. Mycol.">
        <title>101 Dothideomycetes genomes: a test case for predicting lifestyles and emergence of pathogens.</title>
        <authorList>
            <person name="Haridas S."/>
            <person name="Albert R."/>
            <person name="Binder M."/>
            <person name="Bloem J."/>
            <person name="Labutti K."/>
            <person name="Salamov A."/>
            <person name="Andreopoulos B."/>
            <person name="Baker S."/>
            <person name="Barry K."/>
            <person name="Bills G."/>
            <person name="Bluhm B."/>
            <person name="Cannon C."/>
            <person name="Castanera R."/>
            <person name="Culley D."/>
            <person name="Daum C."/>
            <person name="Ezra D."/>
            <person name="Gonzalez J."/>
            <person name="Henrissat B."/>
            <person name="Kuo A."/>
            <person name="Liang C."/>
            <person name="Lipzen A."/>
            <person name="Lutzoni F."/>
            <person name="Magnuson J."/>
            <person name="Mondo S."/>
            <person name="Nolan M."/>
            <person name="Ohm R."/>
            <person name="Pangilinan J."/>
            <person name="Park H.-J."/>
            <person name="Ramirez L."/>
            <person name="Alfaro M."/>
            <person name="Sun H."/>
            <person name="Tritt A."/>
            <person name="Yoshinaga Y."/>
            <person name="Zwiers L.-H."/>
            <person name="Turgeon B."/>
            <person name="Goodwin S."/>
            <person name="Spatafora J."/>
            <person name="Crous P."/>
            <person name="Grigoriev I."/>
        </authorList>
    </citation>
    <scope>NUCLEOTIDE SEQUENCE</scope>
    <source>
        <strain evidence="1">CBS 123094</strain>
    </source>
</reference>
<accession>A0A6A5W6H4</accession>
<proteinExistence type="predicted"/>
<gene>
    <name evidence="1" type="ORF">P154DRAFT_311145</name>
</gene>